<dbReference type="Pfam" id="PF07677">
    <property type="entry name" value="A2M_recep"/>
    <property type="match status" value="1"/>
</dbReference>
<dbReference type="AlphaFoldDB" id="A0A9B0LJ74"/>
<dbReference type="SMART" id="SM01361">
    <property type="entry name" value="A2M_recep"/>
    <property type="match status" value="1"/>
</dbReference>
<gene>
    <name evidence="3 4 5" type="primary">LOC101372176</name>
</gene>
<protein>
    <submittedName>
        <fullName evidence="3">Complement C3-like isoform 1</fullName>
    </submittedName>
    <submittedName>
        <fullName evidence="4">Complement C3-like isoform 2</fullName>
    </submittedName>
    <submittedName>
        <fullName evidence="5">Complement C3-like isoform 3</fullName>
    </submittedName>
</protein>
<dbReference type="GO" id="GO:0005576">
    <property type="term" value="C:extracellular region"/>
    <property type="evidence" value="ECO:0007669"/>
    <property type="project" value="InterPro"/>
</dbReference>
<dbReference type="RefSeq" id="XP_004398904.1">
    <property type="nucleotide sequence ID" value="XM_004398847.1"/>
</dbReference>
<dbReference type="PANTHER" id="PTHR11412:SF111">
    <property type="entry name" value="VENOM FACTOR"/>
    <property type="match status" value="1"/>
</dbReference>
<feature type="domain" description="Alpha-macroglobulin receptor-binding" evidence="1">
    <location>
        <begin position="94"/>
        <end position="174"/>
    </location>
</feature>
<organism evidence="2 5">
    <name type="scientific">Odobenus rosmarus divergens</name>
    <name type="common">Pacific walrus</name>
    <dbReference type="NCBI Taxonomy" id="9708"/>
    <lineage>
        <taxon>Eukaryota</taxon>
        <taxon>Metazoa</taxon>
        <taxon>Chordata</taxon>
        <taxon>Craniata</taxon>
        <taxon>Vertebrata</taxon>
        <taxon>Euteleostomi</taxon>
        <taxon>Mammalia</taxon>
        <taxon>Eutheria</taxon>
        <taxon>Laurasiatheria</taxon>
        <taxon>Carnivora</taxon>
        <taxon>Caniformia</taxon>
        <taxon>Pinnipedia</taxon>
        <taxon>Odobenidae</taxon>
        <taxon>Odobenus</taxon>
    </lineage>
</organism>
<dbReference type="Gene3D" id="2.60.120.1540">
    <property type="match status" value="1"/>
</dbReference>
<reference evidence="3 4" key="1">
    <citation type="submission" date="2025-04" db="UniProtKB">
        <authorList>
            <consortium name="RefSeq"/>
        </authorList>
    </citation>
    <scope>IDENTIFICATION</scope>
</reference>
<dbReference type="Gene3D" id="2.60.40.690">
    <property type="entry name" value="Alpha-macroglobulin, receptor-binding domain"/>
    <property type="match status" value="1"/>
</dbReference>
<proteinExistence type="predicted"/>
<dbReference type="InterPro" id="IPR050473">
    <property type="entry name" value="A2M/Complement_sys"/>
</dbReference>
<dbReference type="PANTHER" id="PTHR11412">
    <property type="entry name" value="MACROGLOBULIN / COMPLEMENT"/>
    <property type="match status" value="1"/>
</dbReference>
<evidence type="ECO:0000259" key="1">
    <source>
        <dbReference type="SMART" id="SM01361"/>
    </source>
</evidence>
<dbReference type="SUPFAM" id="SSF49410">
    <property type="entry name" value="Alpha-macroglobulin receptor domain"/>
    <property type="match status" value="1"/>
</dbReference>
<evidence type="ECO:0000313" key="4">
    <source>
        <dbReference type="RefSeq" id="XP_004398903.1"/>
    </source>
</evidence>
<evidence type="ECO:0000313" key="3">
    <source>
        <dbReference type="RefSeq" id="XP_004398902.1"/>
    </source>
</evidence>
<name>A0A9B0LJ74_ODORO</name>
<dbReference type="RefSeq" id="XP_004398902.1">
    <property type="nucleotide sequence ID" value="XM_004398845.1"/>
</dbReference>
<dbReference type="InterPro" id="IPR036595">
    <property type="entry name" value="A-macroglobulin_rcpt-bd_sf"/>
</dbReference>
<dbReference type="InterPro" id="IPR009048">
    <property type="entry name" value="A-macroglobulin_rcpt-bd"/>
</dbReference>
<evidence type="ECO:0000313" key="5">
    <source>
        <dbReference type="RefSeq" id="XP_004398904.1"/>
    </source>
</evidence>
<dbReference type="RefSeq" id="XP_004398903.1">
    <property type="nucleotide sequence ID" value="XM_004398846.1"/>
</dbReference>
<dbReference type="Proteomes" id="UP000245340">
    <property type="component" value="Unplaced"/>
</dbReference>
<keyword evidence="2" id="KW-1185">Reference proteome</keyword>
<sequence length="174" mass="19938">MLWPSPITPEPMTAWTALPAMFSAQDDLEIKSSGSGRGTISILTMYHRFPESGEGTCNLYHLNVTLHSTLEDNKKGEETFRLWIETRFQGNREATMSIIEVSLLTSFYPNQNDLKQLTSDVEMYAFQYETKMNSSDNTVVLYLEKLSHKEDTVLGFRVHRMLQVEFLQAAQVTM</sequence>
<evidence type="ECO:0000313" key="2">
    <source>
        <dbReference type="Proteomes" id="UP000245340"/>
    </source>
</evidence>
<accession>A0A9B0LJ74</accession>